<accession>A0A8I1W7M4</accession>
<evidence type="ECO:0000313" key="4">
    <source>
        <dbReference type="Proteomes" id="UP000664658"/>
    </source>
</evidence>
<dbReference type="InterPro" id="IPR003362">
    <property type="entry name" value="Bact_transf"/>
</dbReference>
<evidence type="ECO:0000259" key="2">
    <source>
        <dbReference type="Pfam" id="PF02397"/>
    </source>
</evidence>
<dbReference type="GeneID" id="69707135"/>
<proteinExistence type="inferred from homology"/>
<keyword evidence="3" id="KW-0808">Transferase</keyword>
<protein>
    <submittedName>
        <fullName evidence="3">Sugar transferase</fullName>
    </submittedName>
</protein>
<evidence type="ECO:0000313" key="3">
    <source>
        <dbReference type="EMBL" id="MBO1109073.1"/>
    </source>
</evidence>
<dbReference type="GO" id="GO:0009242">
    <property type="term" value="P:colanic acid biosynthetic process"/>
    <property type="evidence" value="ECO:0007669"/>
    <property type="project" value="TreeGrafter"/>
</dbReference>
<dbReference type="RefSeq" id="WP_207542358.1">
    <property type="nucleotide sequence ID" value="NZ_CP087712.1"/>
</dbReference>
<dbReference type="Proteomes" id="UP000664658">
    <property type="component" value="Unassembled WGS sequence"/>
</dbReference>
<name>A0A8I1W7M4_PLESH</name>
<dbReference type="EMBL" id="JAFNAA010000014">
    <property type="protein sequence ID" value="MBO1109073.1"/>
    <property type="molecule type" value="Genomic_DNA"/>
</dbReference>
<feature type="domain" description="Bacterial sugar transferase" evidence="2">
    <location>
        <begin position="14"/>
        <end position="207"/>
    </location>
</feature>
<dbReference type="GO" id="GO:0089702">
    <property type="term" value="F:undecaprenyl-phosphate glucose phosphotransferase activity"/>
    <property type="evidence" value="ECO:0007669"/>
    <property type="project" value="TreeGrafter"/>
</dbReference>
<comment type="caution">
    <text evidence="3">The sequence shown here is derived from an EMBL/GenBank/DDBJ whole genome shotgun (WGS) entry which is preliminary data.</text>
</comment>
<gene>
    <name evidence="3" type="ORF">J2R62_12790</name>
</gene>
<dbReference type="AlphaFoldDB" id="A0A8I1W7M4"/>
<dbReference type="Pfam" id="PF02397">
    <property type="entry name" value="Bac_transf"/>
    <property type="match status" value="1"/>
</dbReference>
<reference evidence="3" key="1">
    <citation type="submission" date="2021-03" db="EMBL/GenBank/DDBJ databases">
        <title>Plesiomonas shigelloides zfcc0051, isolated from zebrafish feces.</title>
        <authorList>
            <person name="Vanderhoek Z."/>
            <person name="Gaulke C."/>
        </authorList>
    </citation>
    <scope>NUCLEOTIDE SEQUENCE</scope>
    <source>
        <strain evidence="3">Zfcc0051</strain>
    </source>
</reference>
<organism evidence="3 4">
    <name type="scientific">Plesiomonas shigelloides</name>
    <name type="common">Aeromonas shigelloides</name>
    <dbReference type="NCBI Taxonomy" id="703"/>
    <lineage>
        <taxon>Bacteria</taxon>
        <taxon>Pseudomonadati</taxon>
        <taxon>Pseudomonadota</taxon>
        <taxon>Gammaproteobacteria</taxon>
        <taxon>Enterobacterales</taxon>
        <taxon>Enterobacteriaceae</taxon>
        <taxon>Plesiomonas</taxon>
    </lineage>
</organism>
<comment type="similarity">
    <text evidence="1">Belongs to the bacterial sugar transferase family.</text>
</comment>
<dbReference type="PANTHER" id="PTHR30576">
    <property type="entry name" value="COLANIC BIOSYNTHESIS UDP-GLUCOSE LIPID CARRIER TRANSFERASE"/>
    <property type="match status" value="1"/>
</dbReference>
<sequence>MMGHYIHPVTAQAKRAMDILGALTGIILTLPLWPLIALAIKWESPGPVFFRQQRVGRIYPDYIEFFYMIKFRSMRQDAETKTGAVWATKNDPRVTRVGNFLRKTRLDELPQFINVLQGDMSLIGPRPERPQFCHKLEAAIPFYVERTYGIAPGITGLAQVSQGYDETLDDVRSKLAYDLAYSLALTSPWKWIKLDLNIVWRTLKVMVGKRGQ</sequence>
<dbReference type="PANTHER" id="PTHR30576:SF21">
    <property type="entry name" value="UDP-GLUCOSE:UNDECAPRENYL-PHOSPHATE GLUCOSE-1-PHOSPHATE TRANSFERASE"/>
    <property type="match status" value="1"/>
</dbReference>
<evidence type="ECO:0000256" key="1">
    <source>
        <dbReference type="ARBA" id="ARBA00006464"/>
    </source>
</evidence>